<evidence type="ECO:0000313" key="2">
    <source>
        <dbReference type="EMBL" id="OXM15237.1"/>
    </source>
</evidence>
<proteinExistence type="predicted"/>
<keyword evidence="1" id="KW-1133">Transmembrane helix</keyword>
<evidence type="ECO:0000256" key="1">
    <source>
        <dbReference type="SAM" id="Phobius"/>
    </source>
</evidence>
<keyword evidence="3" id="KW-1185">Reference proteome</keyword>
<sequence length="117" mass="12864">MSSSGTPARKENDMSRPEVQLQAIASQVVKLETLQEVNTRALGDVATGITRLIERLEKSDDTAREAAQRARAAHHRIDEIRASIDGIKQGQRWLITTSFTLIGLAAVLLGLIVKFLE</sequence>
<keyword evidence="1" id="KW-0472">Membrane</keyword>
<feature type="transmembrane region" description="Helical" evidence="1">
    <location>
        <begin position="93"/>
        <end position="116"/>
    </location>
</feature>
<gene>
    <name evidence="2" type="ORF">CGZ75_00355</name>
</gene>
<evidence type="ECO:0000313" key="3">
    <source>
        <dbReference type="Proteomes" id="UP000215145"/>
    </source>
</evidence>
<reference evidence="2 3" key="1">
    <citation type="submission" date="2017-07" db="EMBL/GenBank/DDBJ databases">
        <title>Paenibacillus herberti R33 genome sequencing and assembly.</title>
        <authorList>
            <person name="Su W."/>
        </authorList>
    </citation>
    <scope>NUCLEOTIDE SEQUENCE [LARGE SCALE GENOMIC DNA]</scope>
    <source>
        <strain evidence="2 3">R33</strain>
    </source>
</reference>
<dbReference type="EMBL" id="NMUQ01000001">
    <property type="protein sequence ID" value="OXM15237.1"/>
    <property type="molecule type" value="Genomic_DNA"/>
</dbReference>
<dbReference type="AlphaFoldDB" id="A0A229NZF3"/>
<comment type="caution">
    <text evidence="2">The sequence shown here is derived from an EMBL/GenBank/DDBJ whole genome shotgun (WGS) entry which is preliminary data.</text>
</comment>
<keyword evidence="1" id="KW-0812">Transmembrane</keyword>
<organism evidence="2 3">
    <name type="scientific">Paenibacillus herberti</name>
    <dbReference type="NCBI Taxonomy" id="1619309"/>
    <lineage>
        <taxon>Bacteria</taxon>
        <taxon>Bacillati</taxon>
        <taxon>Bacillota</taxon>
        <taxon>Bacilli</taxon>
        <taxon>Bacillales</taxon>
        <taxon>Paenibacillaceae</taxon>
        <taxon>Paenibacillus</taxon>
    </lineage>
</organism>
<dbReference type="Proteomes" id="UP000215145">
    <property type="component" value="Unassembled WGS sequence"/>
</dbReference>
<accession>A0A229NZF3</accession>
<name>A0A229NZF3_9BACL</name>
<evidence type="ECO:0008006" key="4">
    <source>
        <dbReference type="Google" id="ProtNLM"/>
    </source>
</evidence>
<protein>
    <recommendedName>
        <fullName evidence="4">Holin</fullName>
    </recommendedName>
</protein>